<dbReference type="InterPro" id="IPR000073">
    <property type="entry name" value="AB_hydrolase_1"/>
</dbReference>
<name>A0ABW4RW91_9ACTN</name>
<dbReference type="RefSeq" id="WP_343872762.1">
    <property type="nucleotide sequence ID" value="NZ_BAAAIX010000009.1"/>
</dbReference>
<keyword evidence="1 3" id="KW-0378">Hydrolase</keyword>
<dbReference type="Gene3D" id="3.40.50.1820">
    <property type="entry name" value="alpha/beta hydrolase"/>
    <property type="match status" value="1"/>
</dbReference>
<dbReference type="InterPro" id="IPR029058">
    <property type="entry name" value="AB_hydrolase_fold"/>
</dbReference>
<sequence>MARVESFTRNGLRFQVHDAGPAEGPVVVLLHGFPEDSSSWDQVLPQLHAAGLRTLAFDQRGYAPEARPPRAVDYAGPELVADVLALADAAGLHRFHLVGHDWGGGVAWQVAQSAPDRLHSLTVLATPHPGAMLEASRRSVQPLLSWYMAAFQIPRLPELLLSRTMRRTLAATGLPESHARRYAARFTQPASLTGPINWYRALTRRSPVPGPDVKTAITVPTSYVWGRRDFALGRAAAETTARHVTADYRFVEADTGHWLPEVEADLVAREVVLRARPDAE</sequence>
<dbReference type="PANTHER" id="PTHR43329">
    <property type="entry name" value="EPOXIDE HYDROLASE"/>
    <property type="match status" value="1"/>
</dbReference>
<reference evidence="4" key="1">
    <citation type="journal article" date="2019" name="Int. J. Syst. Evol. Microbiol.">
        <title>The Global Catalogue of Microorganisms (GCM) 10K type strain sequencing project: providing services to taxonomists for standard genome sequencing and annotation.</title>
        <authorList>
            <consortium name="The Broad Institute Genomics Platform"/>
            <consortium name="The Broad Institute Genome Sequencing Center for Infectious Disease"/>
            <person name="Wu L."/>
            <person name="Ma J."/>
        </authorList>
    </citation>
    <scope>NUCLEOTIDE SEQUENCE [LARGE SCALE GENOMIC DNA]</scope>
    <source>
        <strain evidence="4">CAIM 431</strain>
    </source>
</reference>
<evidence type="ECO:0000313" key="3">
    <source>
        <dbReference type="EMBL" id="MFD1889683.1"/>
    </source>
</evidence>
<keyword evidence="4" id="KW-1185">Reference proteome</keyword>
<evidence type="ECO:0000313" key="4">
    <source>
        <dbReference type="Proteomes" id="UP001597326"/>
    </source>
</evidence>
<comment type="caution">
    <text evidence="3">The sequence shown here is derived from an EMBL/GenBank/DDBJ whole genome shotgun (WGS) entry which is preliminary data.</text>
</comment>
<dbReference type="SUPFAM" id="SSF53474">
    <property type="entry name" value="alpha/beta-Hydrolases"/>
    <property type="match status" value="1"/>
</dbReference>
<accession>A0ABW4RW91</accession>
<protein>
    <submittedName>
        <fullName evidence="3">Alpha/beta fold hydrolase</fullName>
    </submittedName>
</protein>
<dbReference type="Proteomes" id="UP001597326">
    <property type="component" value="Unassembled WGS sequence"/>
</dbReference>
<proteinExistence type="predicted"/>
<evidence type="ECO:0000259" key="2">
    <source>
        <dbReference type="Pfam" id="PF00561"/>
    </source>
</evidence>
<dbReference type="GO" id="GO:0016787">
    <property type="term" value="F:hydrolase activity"/>
    <property type="evidence" value="ECO:0007669"/>
    <property type="project" value="UniProtKB-KW"/>
</dbReference>
<dbReference type="PRINTS" id="PR00412">
    <property type="entry name" value="EPOXHYDRLASE"/>
</dbReference>
<evidence type="ECO:0000256" key="1">
    <source>
        <dbReference type="ARBA" id="ARBA00022801"/>
    </source>
</evidence>
<dbReference type="InterPro" id="IPR000639">
    <property type="entry name" value="Epox_hydrolase-like"/>
</dbReference>
<feature type="domain" description="AB hydrolase-1" evidence="2">
    <location>
        <begin position="25"/>
        <end position="262"/>
    </location>
</feature>
<gene>
    <name evidence="3" type="ORF">ACFSCS_05685</name>
</gene>
<dbReference type="PRINTS" id="PR00111">
    <property type="entry name" value="ABHYDROLASE"/>
</dbReference>
<organism evidence="3 4">
    <name type="scientific">Luteococcus peritonei</name>
    <dbReference type="NCBI Taxonomy" id="88874"/>
    <lineage>
        <taxon>Bacteria</taxon>
        <taxon>Bacillati</taxon>
        <taxon>Actinomycetota</taxon>
        <taxon>Actinomycetes</taxon>
        <taxon>Propionibacteriales</taxon>
        <taxon>Propionibacteriaceae</taxon>
        <taxon>Luteococcus</taxon>
    </lineage>
</organism>
<dbReference type="Pfam" id="PF00561">
    <property type="entry name" value="Abhydrolase_1"/>
    <property type="match status" value="1"/>
</dbReference>
<dbReference type="EMBL" id="JBHUFZ010000011">
    <property type="protein sequence ID" value="MFD1889683.1"/>
    <property type="molecule type" value="Genomic_DNA"/>
</dbReference>